<dbReference type="RefSeq" id="WP_373656507.1">
    <property type="nucleotide sequence ID" value="NZ_JBGUAW010000008.1"/>
</dbReference>
<dbReference type="InterPro" id="IPR019533">
    <property type="entry name" value="Peptidase_S26"/>
</dbReference>
<dbReference type="GO" id="GO:0009003">
    <property type="term" value="F:signal peptidase activity"/>
    <property type="evidence" value="ECO:0007669"/>
    <property type="project" value="UniProtKB-EC"/>
</dbReference>
<keyword evidence="5 7" id="KW-0645">Protease</keyword>
<feature type="domain" description="Peptidase S26" evidence="9">
    <location>
        <begin position="39"/>
        <end position="237"/>
    </location>
</feature>
<dbReference type="Pfam" id="PF10502">
    <property type="entry name" value="Peptidase_S26"/>
    <property type="match status" value="1"/>
</dbReference>
<evidence type="ECO:0000256" key="8">
    <source>
        <dbReference type="RuleBase" id="RU362042"/>
    </source>
</evidence>
<reference evidence="10 11" key="1">
    <citation type="submission" date="2024-08" db="EMBL/GenBank/DDBJ databases">
        <title>Whole-genome sequencing of halo(alkali)philic microorganisms from hypersaline lakes.</title>
        <authorList>
            <person name="Sorokin D.Y."/>
            <person name="Merkel A.Y."/>
            <person name="Messina E."/>
            <person name="Yakimov M."/>
        </authorList>
    </citation>
    <scope>NUCLEOTIDE SEQUENCE [LARGE SCALE GENOMIC DNA]</scope>
    <source>
        <strain evidence="10 11">Cl-TMA</strain>
    </source>
</reference>
<dbReference type="PRINTS" id="PR00727">
    <property type="entry name" value="LEADERPTASE"/>
</dbReference>
<feature type="transmembrane region" description="Helical" evidence="7">
    <location>
        <begin position="43"/>
        <end position="60"/>
    </location>
</feature>
<keyword evidence="7" id="KW-0472">Membrane</keyword>
<dbReference type="InterPro" id="IPR019758">
    <property type="entry name" value="Pept_S26A_signal_pept_1_CS"/>
</dbReference>
<dbReference type="PROSITE" id="PS00760">
    <property type="entry name" value="SPASE_I_2"/>
    <property type="match status" value="1"/>
</dbReference>
<comment type="similarity">
    <text evidence="2 8">Belongs to the peptidase S26 family.</text>
</comment>
<evidence type="ECO:0000256" key="2">
    <source>
        <dbReference type="ARBA" id="ARBA00009370"/>
    </source>
</evidence>
<evidence type="ECO:0000256" key="1">
    <source>
        <dbReference type="ARBA" id="ARBA00000677"/>
    </source>
</evidence>
<dbReference type="CDD" id="cd06530">
    <property type="entry name" value="S26_SPase_I"/>
    <property type="match status" value="1"/>
</dbReference>
<proteinExistence type="inferred from homology"/>
<protein>
    <recommendedName>
        <fullName evidence="4 7">Signal peptidase I</fullName>
        <ecNumber evidence="3 7">3.4.21.89</ecNumber>
    </recommendedName>
</protein>
<dbReference type="InterPro" id="IPR000223">
    <property type="entry name" value="Pept_S26A_signal_pept_1"/>
</dbReference>
<dbReference type="EC" id="3.4.21.89" evidence="3 7"/>
<organism evidence="10 11">
    <name type="scientific">Thiohalorhabdus methylotrophus</name>
    <dbReference type="NCBI Taxonomy" id="3242694"/>
    <lineage>
        <taxon>Bacteria</taxon>
        <taxon>Pseudomonadati</taxon>
        <taxon>Pseudomonadota</taxon>
        <taxon>Gammaproteobacteria</taxon>
        <taxon>Thiohalorhabdales</taxon>
        <taxon>Thiohalorhabdaceae</taxon>
        <taxon>Thiohalorhabdus</taxon>
    </lineage>
</organism>
<sequence>MNFTLLLVVLLAATGAVWLAGWLYQRVRGRAGPERPVVVEYARSLFPVILVVLLIRSFVVEPFKIPSGSMLPTLRIGDFILVNKFEYGLRVPLLGWKLTDGDPPQRGDVIVFQYPEDESVDYIKRIVAVPGDRVAFRDHTLMVNGKPVPHSYDGQFVYQGPRGGLVHANRYQERTEHHLYHVLYTEKRSGRTITDPIRVPEGRYFVMGDNRDNSNDSRYWGTVPAQNILGEAFMIWWSWDSGDSAPRWSRLGNWVN</sequence>
<evidence type="ECO:0000256" key="6">
    <source>
        <dbReference type="ARBA" id="ARBA00022801"/>
    </source>
</evidence>
<evidence type="ECO:0000259" key="9">
    <source>
        <dbReference type="Pfam" id="PF10502"/>
    </source>
</evidence>
<dbReference type="InterPro" id="IPR019756">
    <property type="entry name" value="Pept_S26A_signal_pept_1_Ser-AS"/>
</dbReference>
<dbReference type="EMBL" id="JBGUAW010000008">
    <property type="protein sequence ID" value="MFA9461726.1"/>
    <property type="molecule type" value="Genomic_DNA"/>
</dbReference>
<dbReference type="InterPro" id="IPR036286">
    <property type="entry name" value="LexA/Signal_pep-like_sf"/>
</dbReference>
<dbReference type="Gene3D" id="2.10.109.10">
    <property type="entry name" value="Umud Fragment, subunit A"/>
    <property type="match status" value="1"/>
</dbReference>
<dbReference type="PROSITE" id="PS00761">
    <property type="entry name" value="SPASE_I_3"/>
    <property type="match status" value="1"/>
</dbReference>
<evidence type="ECO:0000256" key="4">
    <source>
        <dbReference type="ARBA" id="ARBA00019232"/>
    </source>
</evidence>
<name>A0ABV4TYS3_9GAMM</name>
<evidence type="ECO:0000313" key="11">
    <source>
        <dbReference type="Proteomes" id="UP001575181"/>
    </source>
</evidence>
<dbReference type="PROSITE" id="PS00501">
    <property type="entry name" value="SPASE_I_1"/>
    <property type="match status" value="1"/>
</dbReference>
<evidence type="ECO:0000256" key="3">
    <source>
        <dbReference type="ARBA" id="ARBA00013208"/>
    </source>
</evidence>
<accession>A0ABV4TYS3</accession>
<keyword evidence="7" id="KW-1133">Transmembrane helix</keyword>
<evidence type="ECO:0000256" key="5">
    <source>
        <dbReference type="ARBA" id="ARBA00022670"/>
    </source>
</evidence>
<keyword evidence="7" id="KW-0812">Transmembrane</keyword>
<comment type="subcellular location">
    <subcellularLocation>
        <location evidence="8">Membrane</location>
        <topology evidence="8">Multi-pass membrane protein</topology>
    </subcellularLocation>
</comment>
<comment type="caution">
    <text evidence="8">Lacks conserved residue(s) required for the propagation of feature annotation.</text>
</comment>
<dbReference type="PANTHER" id="PTHR43390">
    <property type="entry name" value="SIGNAL PEPTIDASE I"/>
    <property type="match status" value="1"/>
</dbReference>
<comment type="catalytic activity">
    <reaction evidence="1 7">
        <text>Cleavage of hydrophobic, N-terminal signal or leader sequences from secreted and periplasmic proteins.</text>
        <dbReference type="EC" id="3.4.21.89"/>
    </reaction>
</comment>
<dbReference type="NCBIfam" id="TIGR02227">
    <property type="entry name" value="sigpep_I_bact"/>
    <property type="match status" value="1"/>
</dbReference>
<keyword evidence="11" id="KW-1185">Reference proteome</keyword>
<evidence type="ECO:0000313" key="10">
    <source>
        <dbReference type="EMBL" id="MFA9461726.1"/>
    </source>
</evidence>
<dbReference type="InterPro" id="IPR019757">
    <property type="entry name" value="Pept_S26A_signal_pept_1_Lys-AS"/>
</dbReference>
<evidence type="ECO:0000256" key="7">
    <source>
        <dbReference type="RuleBase" id="RU003993"/>
    </source>
</evidence>
<gene>
    <name evidence="10" type="primary">lepB</name>
    <name evidence="10" type="ORF">ACERLL_12935</name>
</gene>
<comment type="caution">
    <text evidence="10">The sequence shown here is derived from an EMBL/GenBank/DDBJ whole genome shotgun (WGS) entry which is preliminary data.</text>
</comment>
<dbReference type="Proteomes" id="UP001575181">
    <property type="component" value="Unassembled WGS sequence"/>
</dbReference>
<dbReference type="PANTHER" id="PTHR43390:SF1">
    <property type="entry name" value="CHLOROPLAST PROCESSING PEPTIDASE"/>
    <property type="match status" value="1"/>
</dbReference>
<dbReference type="SUPFAM" id="SSF51306">
    <property type="entry name" value="LexA/Signal peptidase"/>
    <property type="match status" value="1"/>
</dbReference>
<keyword evidence="6 7" id="KW-0378">Hydrolase</keyword>